<accession>A0A1I1SLL1</accession>
<evidence type="ECO:0000256" key="4">
    <source>
        <dbReference type="ARBA" id="ARBA00022448"/>
    </source>
</evidence>
<dbReference type="GO" id="GO:0022904">
    <property type="term" value="P:respiratory electron transport chain"/>
    <property type="evidence" value="ECO:0007669"/>
    <property type="project" value="InterPro"/>
</dbReference>
<name>A0A1I1SLL1_9RHOB</name>
<keyword evidence="18" id="KW-1185">Reference proteome</keyword>
<keyword evidence="10 14" id="KW-1133">Transmembrane helix</keyword>
<feature type="transmembrane region" description="Helical" evidence="14">
    <location>
        <begin position="125"/>
        <end position="146"/>
    </location>
</feature>
<dbReference type="GO" id="GO:0009055">
    <property type="term" value="F:electron transfer activity"/>
    <property type="evidence" value="ECO:0007669"/>
    <property type="project" value="InterPro"/>
</dbReference>
<gene>
    <name evidence="17" type="ORF">SAMN04515678_101227</name>
</gene>
<evidence type="ECO:0000256" key="7">
    <source>
        <dbReference type="ARBA" id="ARBA00022692"/>
    </source>
</evidence>
<dbReference type="GO" id="GO:0009326">
    <property type="term" value="C:formate dehydrogenase complex"/>
    <property type="evidence" value="ECO:0007669"/>
    <property type="project" value="InterPro"/>
</dbReference>
<dbReference type="Pfam" id="PF01292">
    <property type="entry name" value="Ni_hydr_CYTB"/>
    <property type="match status" value="1"/>
</dbReference>
<evidence type="ECO:0000259" key="16">
    <source>
        <dbReference type="Pfam" id="PF01292"/>
    </source>
</evidence>
<evidence type="ECO:0000256" key="13">
    <source>
        <dbReference type="SAM" id="MobiDB-lite"/>
    </source>
</evidence>
<keyword evidence="12 14" id="KW-0472">Membrane</keyword>
<dbReference type="PANTHER" id="PTHR30074:SF6">
    <property type="entry name" value="FORMATE DEHYDROGENASE GAMMA SUBUNIT"/>
    <property type="match status" value="1"/>
</dbReference>
<dbReference type="OrthoDB" id="9790598at2"/>
<feature type="region of interest" description="Disordered" evidence="13">
    <location>
        <begin position="49"/>
        <end position="78"/>
    </location>
</feature>
<evidence type="ECO:0000256" key="3">
    <source>
        <dbReference type="ARBA" id="ARBA00010747"/>
    </source>
</evidence>
<feature type="transmembrane region" description="Helical" evidence="14">
    <location>
        <begin position="219"/>
        <end position="236"/>
    </location>
</feature>
<comment type="similarity">
    <text evidence="3">Belongs to the formate dehydrogenase gamma subunit family.</text>
</comment>
<evidence type="ECO:0000256" key="8">
    <source>
        <dbReference type="ARBA" id="ARBA00022723"/>
    </source>
</evidence>
<keyword evidence="15" id="KW-0732">Signal</keyword>
<dbReference type="GO" id="GO:0036397">
    <property type="term" value="F:formate dehydrogenase (quinone) activity"/>
    <property type="evidence" value="ECO:0007669"/>
    <property type="project" value="TreeGrafter"/>
</dbReference>
<evidence type="ECO:0000256" key="11">
    <source>
        <dbReference type="ARBA" id="ARBA00023004"/>
    </source>
</evidence>
<dbReference type="InterPro" id="IPR011577">
    <property type="entry name" value="Cyt_b561_bac/Ni-Hgenase"/>
</dbReference>
<evidence type="ECO:0000256" key="5">
    <source>
        <dbReference type="ARBA" id="ARBA00022475"/>
    </source>
</evidence>
<evidence type="ECO:0000256" key="1">
    <source>
        <dbReference type="ARBA" id="ARBA00001971"/>
    </source>
</evidence>
<feature type="transmembrane region" description="Helical" evidence="14">
    <location>
        <begin position="170"/>
        <end position="191"/>
    </location>
</feature>
<dbReference type="AlphaFoldDB" id="A0A1I1SLL1"/>
<dbReference type="InterPro" id="IPR016174">
    <property type="entry name" value="Di-haem_cyt_TM"/>
</dbReference>
<comment type="subcellular location">
    <subcellularLocation>
        <location evidence="2">Cell membrane</location>
        <topology evidence="2">Multi-pass membrane protein</topology>
    </subcellularLocation>
</comment>
<feature type="transmembrane region" description="Helical" evidence="14">
    <location>
        <begin position="272"/>
        <end position="294"/>
    </location>
</feature>
<keyword evidence="7 14" id="KW-0812">Transmembrane</keyword>
<dbReference type="InterPro" id="IPR051817">
    <property type="entry name" value="FDH_cytochrome_b556_subunit"/>
</dbReference>
<keyword evidence="6" id="KW-0349">Heme</keyword>
<evidence type="ECO:0000256" key="14">
    <source>
        <dbReference type="SAM" id="Phobius"/>
    </source>
</evidence>
<dbReference type="RefSeq" id="WP_149754036.1">
    <property type="nucleotide sequence ID" value="NZ_FOMS01000001.1"/>
</dbReference>
<comment type="cofactor">
    <cofactor evidence="1">
        <name>heme</name>
        <dbReference type="ChEBI" id="CHEBI:30413"/>
    </cofactor>
</comment>
<dbReference type="InterPro" id="IPR006471">
    <property type="entry name" value="Formate_DH_gsu"/>
</dbReference>
<dbReference type="GO" id="GO:0046872">
    <property type="term" value="F:metal ion binding"/>
    <property type="evidence" value="ECO:0007669"/>
    <property type="project" value="UniProtKB-KW"/>
</dbReference>
<keyword evidence="5" id="KW-1003">Cell membrane</keyword>
<evidence type="ECO:0000256" key="12">
    <source>
        <dbReference type="ARBA" id="ARBA00023136"/>
    </source>
</evidence>
<dbReference type="GO" id="GO:0008863">
    <property type="term" value="F:formate dehydrogenase (NAD+) activity"/>
    <property type="evidence" value="ECO:0007669"/>
    <property type="project" value="InterPro"/>
</dbReference>
<protein>
    <submittedName>
        <fullName evidence="17">Formate dehydrogenase gamma subunit</fullName>
    </submittedName>
</protein>
<proteinExistence type="inferred from homology"/>
<keyword evidence="9" id="KW-0249">Electron transport</keyword>
<organism evidence="17 18">
    <name type="scientific">Roseivivax sediminis</name>
    <dbReference type="NCBI Taxonomy" id="936889"/>
    <lineage>
        <taxon>Bacteria</taxon>
        <taxon>Pseudomonadati</taxon>
        <taxon>Pseudomonadota</taxon>
        <taxon>Alphaproteobacteria</taxon>
        <taxon>Rhodobacterales</taxon>
        <taxon>Roseobacteraceae</taxon>
        <taxon>Roseivivax</taxon>
    </lineage>
</organism>
<feature type="transmembrane region" description="Helical" evidence="14">
    <location>
        <begin position="335"/>
        <end position="354"/>
    </location>
</feature>
<feature type="domain" description="Cytochrome b561 bacterial/Ni-hydrogenase" evidence="16">
    <location>
        <begin position="163"/>
        <end position="366"/>
    </location>
</feature>
<reference evidence="17 18" key="1">
    <citation type="submission" date="2016-10" db="EMBL/GenBank/DDBJ databases">
        <authorList>
            <person name="Varghese N."/>
            <person name="Submissions S."/>
        </authorList>
    </citation>
    <scope>NUCLEOTIDE SEQUENCE [LARGE SCALE GENOMIC DNA]</scope>
    <source>
        <strain evidence="18">YIM D21,KCTC 23444,ACCC 10710</strain>
    </source>
</reference>
<sequence>MLRALVLLALLALAPTAPALAQAVDAPGSVEPATEGSTPTLEDILRRQEGQQVDQEGRRAMTGEGVAPGASDDPLGTLGGSSDADLWRAFRFDNREITTQARGPAADVIMQDRGMQWLQWREGPLITWGGWLLLGTIALLALFYLVKGRIRIDGQKTGRRILRFTGWERFGHWLLASSFILLGITGLLTLMGRKFLIPAFGHEAFATLAIASKWIHNNVSWAFMLALVWIFVAWVWHNIPDKTDAKWIAKGGGLLVKGHPPAKKFNAGQKMIFWSVVILGASISASGLSLLFPFELPMFAPTFEKINALGVPGWFGFDPLPVALSPHAEMQYAQLWHAIVGFVLMAIVLAHIYIGSIGMEGAWDAMGKGDVEEQWAAEHHSIWYEEKRQEGEVAPKGATPAE</sequence>
<keyword evidence="8" id="KW-0479">Metal-binding</keyword>
<dbReference type="SUPFAM" id="SSF81342">
    <property type="entry name" value="Transmembrane di-heme cytochromes"/>
    <property type="match status" value="1"/>
</dbReference>
<dbReference type="Proteomes" id="UP000325289">
    <property type="component" value="Unassembled WGS sequence"/>
</dbReference>
<evidence type="ECO:0000256" key="2">
    <source>
        <dbReference type="ARBA" id="ARBA00004651"/>
    </source>
</evidence>
<dbReference type="Gene3D" id="1.20.950.20">
    <property type="entry name" value="Transmembrane di-heme cytochromes, Chain C"/>
    <property type="match status" value="1"/>
</dbReference>
<dbReference type="GO" id="GO:0009061">
    <property type="term" value="P:anaerobic respiration"/>
    <property type="evidence" value="ECO:0007669"/>
    <property type="project" value="TreeGrafter"/>
</dbReference>
<evidence type="ECO:0000256" key="6">
    <source>
        <dbReference type="ARBA" id="ARBA00022617"/>
    </source>
</evidence>
<dbReference type="GO" id="GO:0005886">
    <property type="term" value="C:plasma membrane"/>
    <property type="evidence" value="ECO:0007669"/>
    <property type="project" value="UniProtKB-SubCell"/>
</dbReference>
<dbReference type="PANTHER" id="PTHR30074">
    <property type="entry name" value="FORMATE DEHYDROGENASE, NITRATE-INDUCIBLE, CYTOCHROME B556 FDN SUBUNIT"/>
    <property type="match status" value="1"/>
</dbReference>
<evidence type="ECO:0000256" key="15">
    <source>
        <dbReference type="SAM" id="SignalP"/>
    </source>
</evidence>
<feature type="chain" id="PRO_5009301807" evidence="15">
    <location>
        <begin position="22"/>
        <end position="402"/>
    </location>
</feature>
<evidence type="ECO:0000256" key="10">
    <source>
        <dbReference type="ARBA" id="ARBA00022989"/>
    </source>
</evidence>
<evidence type="ECO:0000313" key="17">
    <source>
        <dbReference type="EMBL" id="SFD47369.1"/>
    </source>
</evidence>
<evidence type="ECO:0000256" key="9">
    <source>
        <dbReference type="ARBA" id="ARBA00022982"/>
    </source>
</evidence>
<feature type="signal peptide" evidence="15">
    <location>
        <begin position="1"/>
        <end position="21"/>
    </location>
</feature>
<dbReference type="GO" id="GO:0015944">
    <property type="term" value="P:formate oxidation"/>
    <property type="evidence" value="ECO:0007669"/>
    <property type="project" value="TreeGrafter"/>
</dbReference>
<dbReference type="EMBL" id="FOMS01000001">
    <property type="protein sequence ID" value="SFD47369.1"/>
    <property type="molecule type" value="Genomic_DNA"/>
</dbReference>
<evidence type="ECO:0000313" key="18">
    <source>
        <dbReference type="Proteomes" id="UP000325289"/>
    </source>
</evidence>
<dbReference type="NCBIfam" id="TIGR01583">
    <property type="entry name" value="formate-DH-gamm"/>
    <property type="match status" value="1"/>
</dbReference>
<feature type="compositionally biased region" description="Basic and acidic residues" evidence="13">
    <location>
        <begin position="49"/>
        <end position="61"/>
    </location>
</feature>
<keyword evidence="11" id="KW-0408">Iron</keyword>
<keyword evidence="4" id="KW-0813">Transport</keyword>